<dbReference type="Pfam" id="PF00239">
    <property type="entry name" value="Resolvase"/>
    <property type="match status" value="1"/>
</dbReference>
<dbReference type="Proteomes" id="UP000826725">
    <property type="component" value="Chromosome"/>
</dbReference>
<proteinExistence type="predicted"/>
<keyword evidence="3" id="KW-1185">Reference proteome</keyword>
<dbReference type="GO" id="GO:0000150">
    <property type="term" value="F:DNA strand exchange activity"/>
    <property type="evidence" value="ECO:0007669"/>
    <property type="project" value="InterPro"/>
</dbReference>
<dbReference type="SMART" id="SM00857">
    <property type="entry name" value="Resolvase"/>
    <property type="match status" value="1"/>
</dbReference>
<evidence type="ECO:0000313" key="2">
    <source>
        <dbReference type="EMBL" id="BCL62125.1"/>
    </source>
</evidence>
<reference evidence="2" key="1">
    <citation type="submission" date="2020-09" db="EMBL/GenBank/DDBJ databases">
        <title>Desulfogranum mesoprofundum gen. nov., sp. nov., a novel mesophilic, sulfate-reducing chemolithoautotroph isolated from a deep-sea hydrothermal vent chimney in the Suiyo Seamount.</title>
        <authorList>
            <person name="Hashimoto Y."/>
            <person name="Nakagawa S."/>
        </authorList>
    </citation>
    <scope>NUCLEOTIDE SEQUENCE</scope>
    <source>
        <strain evidence="2">KT2</strain>
    </source>
</reference>
<gene>
    <name evidence="2" type="ORF">DGMP_28180</name>
</gene>
<sequence>MTVFGYVFLAADRQELVSLEQQRKQLKKCGERLGVELDDLYVEEGASLKSPFKGRVAGKALFQHVQAGDTILVLQCQWVLGGGAKEAAKLVRMLKKAGVSLYCADLETSITLDEKRRLAVYQGGAALLGKIIQAMASCEASEHGKAIRATKQLRKEQGKYLGGRYPSVGR</sequence>
<name>A0A8D5FJR5_9BACT</name>
<feature type="domain" description="Resolvase/invertase-type recombinase catalytic" evidence="1">
    <location>
        <begin position="3"/>
        <end position="160"/>
    </location>
</feature>
<dbReference type="GO" id="GO:0003677">
    <property type="term" value="F:DNA binding"/>
    <property type="evidence" value="ECO:0007669"/>
    <property type="project" value="InterPro"/>
</dbReference>
<protein>
    <recommendedName>
        <fullName evidence="1">Resolvase/invertase-type recombinase catalytic domain-containing protein</fullName>
    </recommendedName>
</protein>
<dbReference type="AlphaFoldDB" id="A0A8D5FJR5"/>
<evidence type="ECO:0000259" key="1">
    <source>
        <dbReference type="SMART" id="SM00857"/>
    </source>
</evidence>
<dbReference type="InterPro" id="IPR006119">
    <property type="entry name" value="Resolv_N"/>
</dbReference>
<dbReference type="KEGG" id="dbk:DGMP_28180"/>
<organism evidence="2 3">
    <name type="scientific">Desulfomarina profundi</name>
    <dbReference type="NCBI Taxonomy" id="2772557"/>
    <lineage>
        <taxon>Bacteria</taxon>
        <taxon>Pseudomonadati</taxon>
        <taxon>Thermodesulfobacteriota</taxon>
        <taxon>Desulfobulbia</taxon>
        <taxon>Desulfobulbales</taxon>
        <taxon>Desulfobulbaceae</taxon>
        <taxon>Desulfomarina</taxon>
    </lineage>
</organism>
<accession>A0A8D5FJR5</accession>
<dbReference type="RefSeq" id="WP_228854519.1">
    <property type="nucleotide sequence ID" value="NZ_AP024086.1"/>
</dbReference>
<evidence type="ECO:0000313" key="3">
    <source>
        <dbReference type="Proteomes" id="UP000826725"/>
    </source>
</evidence>
<dbReference type="EMBL" id="AP024086">
    <property type="protein sequence ID" value="BCL62125.1"/>
    <property type="molecule type" value="Genomic_DNA"/>
</dbReference>